<reference evidence="16" key="1">
    <citation type="journal article" date="2011" name="BMC Genomics">
        <title>Complete genome sequence of the filamentous anoxygenic phototrophic bacterium Chloroflexus aurantiacus.</title>
        <authorList>
            <person name="Tang K.H."/>
            <person name="Barry K."/>
            <person name="Chertkov O."/>
            <person name="Dalin E."/>
            <person name="Han C.S."/>
            <person name="Hauser L.J."/>
            <person name="Honchak B.M."/>
            <person name="Karbach L.E."/>
            <person name="Land M.L."/>
            <person name="Lapidus A."/>
            <person name="Larimer F.W."/>
            <person name="Mikhailova N."/>
            <person name="Pitluck S."/>
            <person name="Pierson B.K."/>
            <person name="Blankenship R.E."/>
        </authorList>
    </citation>
    <scope>NUCLEOTIDE SEQUENCE [LARGE SCALE GENOMIC DNA]</scope>
    <source>
        <strain evidence="16">ATCC 29366 / DSM 635 / J-10-fl</strain>
    </source>
</reference>
<keyword evidence="5" id="KW-0997">Cell inner membrane</keyword>
<keyword evidence="8" id="KW-0448">Lipopolysaccharide biosynthesis</keyword>
<dbReference type="AlphaFoldDB" id="A9WC13"/>
<feature type="domain" description="EamA" evidence="14">
    <location>
        <begin position="61"/>
        <end position="150"/>
    </location>
</feature>
<keyword evidence="10" id="KW-0443">Lipid metabolism</keyword>
<keyword evidence="3" id="KW-1003">Cell membrane</keyword>
<dbReference type="RefSeq" id="WP_012259618.1">
    <property type="nucleotide sequence ID" value="NC_010175.1"/>
</dbReference>
<evidence type="ECO:0000256" key="3">
    <source>
        <dbReference type="ARBA" id="ARBA00022475"/>
    </source>
</evidence>
<gene>
    <name evidence="15" type="ordered locus">Caur_3787</name>
</gene>
<keyword evidence="9 13" id="KW-1133">Transmembrane helix</keyword>
<evidence type="ECO:0000256" key="5">
    <source>
        <dbReference type="ARBA" id="ARBA00022519"/>
    </source>
</evidence>
<evidence type="ECO:0000256" key="12">
    <source>
        <dbReference type="SAM" id="MobiDB-lite"/>
    </source>
</evidence>
<dbReference type="GO" id="GO:0005886">
    <property type="term" value="C:plasma membrane"/>
    <property type="evidence" value="ECO:0000318"/>
    <property type="project" value="GO_Central"/>
</dbReference>
<evidence type="ECO:0000256" key="2">
    <source>
        <dbReference type="ARBA" id="ARBA00007362"/>
    </source>
</evidence>
<evidence type="ECO:0000256" key="13">
    <source>
        <dbReference type="SAM" id="Phobius"/>
    </source>
</evidence>
<dbReference type="HOGENOM" id="CLU_131462_2_0_0"/>
<dbReference type="EMBL" id="CP000909">
    <property type="protein sequence ID" value="ABY36965.1"/>
    <property type="molecule type" value="Genomic_DNA"/>
</dbReference>
<dbReference type="Gene3D" id="1.10.3730.20">
    <property type="match status" value="1"/>
</dbReference>
<dbReference type="InterPro" id="IPR000390">
    <property type="entry name" value="Small_drug/metabolite_transptr"/>
</dbReference>
<dbReference type="InterPro" id="IPR000620">
    <property type="entry name" value="EamA_dom"/>
</dbReference>
<dbReference type="eggNOG" id="COG2076">
    <property type="taxonomic scope" value="Bacteria"/>
</dbReference>
<dbReference type="GO" id="GO:0009103">
    <property type="term" value="P:lipopolysaccharide biosynthetic process"/>
    <property type="evidence" value="ECO:0007669"/>
    <property type="project" value="UniProtKB-KW"/>
</dbReference>
<protein>
    <recommendedName>
        <fullName evidence="14">EamA domain-containing protein</fullName>
    </recommendedName>
</protein>
<feature type="transmembrane region" description="Helical" evidence="13">
    <location>
        <begin position="133"/>
        <end position="150"/>
    </location>
</feature>
<evidence type="ECO:0000256" key="9">
    <source>
        <dbReference type="ARBA" id="ARBA00022989"/>
    </source>
</evidence>
<keyword evidence="11 13" id="KW-0472">Membrane</keyword>
<dbReference type="InterPro" id="IPR037185">
    <property type="entry name" value="EmrE-like"/>
</dbReference>
<dbReference type="Proteomes" id="UP000002008">
    <property type="component" value="Chromosome"/>
</dbReference>
<sequence length="152" mass="16455">MQQIDEQVIRQTPPAVSTEIEQPTPRKGSLAMSTIMLILIATTLGVIGQMMLKQGMGAMGPLALTLETAPGIVWRIVTSPMVIGGLLVYGIGTFFWLVTLSRIDLSVAYPFVSLNHIIIFLLAWLVLHEQVNPLRAAGVIVICAGMLMVARS</sequence>
<organism evidence="15 16">
    <name type="scientific">Chloroflexus aurantiacus (strain ATCC 29366 / DSM 635 / J-10-fl)</name>
    <dbReference type="NCBI Taxonomy" id="324602"/>
    <lineage>
        <taxon>Bacteria</taxon>
        <taxon>Bacillati</taxon>
        <taxon>Chloroflexota</taxon>
        <taxon>Chloroflexia</taxon>
        <taxon>Chloroflexales</taxon>
        <taxon>Chloroflexineae</taxon>
        <taxon>Chloroflexaceae</taxon>
        <taxon>Chloroflexus</taxon>
    </lineage>
</organism>
<feature type="transmembrane region" description="Helical" evidence="13">
    <location>
        <begin position="107"/>
        <end position="127"/>
    </location>
</feature>
<evidence type="ECO:0000259" key="14">
    <source>
        <dbReference type="Pfam" id="PF00892"/>
    </source>
</evidence>
<evidence type="ECO:0000313" key="15">
    <source>
        <dbReference type="EMBL" id="ABY36965.1"/>
    </source>
</evidence>
<evidence type="ECO:0000313" key="16">
    <source>
        <dbReference type="Proteomes" id="UP000002008"/>
    </source>
</evidence>
<name>A9WC13_CHLAA</name>
<feature type="transmembrane region" description="Helical" evidence="13">
    <location>
        <begin position="72"/>
        <end position="100"/>
    </location>
</feature>
<dbReference type="GO" id="GO:0022857">
    <property type="term" value="F:transmembrane transporter activity"/>
    <property type="evidence" value="ECO:0000318"/>
    <property type="project" value="GO_Central"/>
</dbReference>
<dbReference type="Pfam" id="PF00892">
    <property type="entry name" value="EamA"/>
    <property type="match status" value="1"/>
</dbReference>
<keyword evidence="6" id="KW-0441">Lipid A biosynthesis</keyword>
<dbReference type="KEGG" id="cau:Caur_3787"/>
<keyword evidence="16" id="KW-1185">Reference proteome</keyword>
<evidence type="ECO:0000256" key="4">
    <source>
        <dbReference type="ARBA" id="ARBA00022516"/>
    </source>
</evidence>
<feature type="region of interest" description="Disordered" evidence="12">
    <location>
        <begin position="1"/>
        <end position="27"/>
    </location>
</feature>
<comment type="similarity">
    <text evidence="2">Belongs to the EamA transporter family.</text>
</comment>
<dbReference type="PATRIC" id="fig|324602.8.peg.4253"/>
<evidence type="ECO:0000256" key="10">
    <source>
        <dbReference type="ARBA" id="ARBA00023098"/>
    </source>
</evidence>
<dbReference type="InParanoid" id="A9WC13"/>
<evidence type="ECO:0000256" key="11">
    <source>
        <dbReference type="ARBA" id="ARBA00023136"/>
    </source>
</evidence>
<dbReference type="PANTHER" id="PTHR30561:SF9">
    <property type="entry name" value="4-AMINO-4-DEOXY-L-ARABINOSE-PHOSPHOUNDECAPRENOL FLIPPASE SUBUNIT ARNF-RELATED"/>
    <property type="match status" value="1"/>
</dbReference>
<keyword evidence="7 13" id="KW-0812">Transmembrane</keyword>
<evidence type="ECO:0000256" key="1">
    <source>
        <dbReference type="ARBA" id="ARBA00004651"/>
    </source>
</evidence>
<accession>A9WC13</accession>
<keyword evidence="4" id="KW-0444">Lipid biosynthesis</keyword>
<dbReference type="EnsemblBacteria" id="ABY36965">
    <property type="protein sequence ID" value="ABY36965"/>
    <property type="gene ID" value="Caur_3787"/>
</dbReference>
<dbReference type="GO" id="GO:0055085">
    <property type="term" value="P:transmembrane transport"/>
    <property type="evidence" value="ECO:0000318"/>
    <property type="project" value="GO_Central"/>
</dbReference>
<proteinExistence type="inferred from homology"/>
<dbReference type="PANTHER" id="PTHR30561">
    <property type="entry name" value="SMR FAMILY PROTON-DEPENDENT DRUG EFFLUX TRANSPORTER SUGE"/>
    <property type="match status" value="1"/>
</dbReference>
<feature type="transmembrane region" description="Helical" evidence="13">
    <location>
        <begin position="30"/>
        <end position="52"/>
    </location>
</feature>
<evidence type="ECO:0000256" key="7">
    <source>
        <dbReference type="ARBA" id="ARBA00022692"/>
    </source>
</evidence>
<evidence type="ECO:0000256" key="8">
    <source>
        <dbReference type="ARBA" id="ARBA00022985"/>
    </source>
</evidence>
<evidence type="ECO:0000256" key="6">
    <source>
        <dbReference type="ARBA" id="ARBA00022556"/>
    </source>
</evidence>
<dbReference type="SUPFAM" id="SSF103481">
    <property type="entry name" value="Multidrug resistance efflux transporter EmrE"/>
    <property type="match status" value="1"/>
</dbReference>
<dbReference type="STRING" id="324602.Caur_3787"/>
<dbReference type="FunFam" id="1.10.3730.20:FF:000049">
    <property type="entry name" value="Multidrug resistance protein"/>
    <property type="match status" value="1"/>
</dbReference>
<comment type="subcellular location">
    <subcellularLocation>
        <location evidence="1">Cell membrane</location>
        <topology evidence="1">Multi-pass membrane protein</topology>
    </subcellularLocation>
</comment>